<evidence type="ECO:0000313" key="2">
    <source>
        <dbReference type="Proteomes" id="UP000219338"/>
    </source>
</evidence>
<evidence type="ECO:0000313" key="1">
    <source>
        <dbReference type="EMBL" id="SJL16988.1"/>
    </source>
</evidence>
<name>A0A284S7K7_ARMOS</name>
<dbReference type="EMBL" id="FUEG01000039">
    <property type="protein sequence ID" value="SJL16988.1"/>
    <property type="molecule type" value="Genomic_DNA"/>
</dbReference>
<dbReference type="Gene3D" id="3.80.10.10">
    <property type="entry name" value="Ribonuclease Inhibitor"/>
    <property type="match status" value="1"/>
</dbReference>
<accession>A0A284S7K7</accession>
<sequence length="542" mass="60427">MTSNLIVSRRKTCPTCGSLNGPTWAAVAAYTAPVPHPCSPRVSKLLRSNDIPSEADLSDIQDVANRGRRRMADIDEKIAGARELIDTLERERCSIAAEIEEFKIVSSPVRRLPPNVLRSICLETIPSSSDIMSPTFRFCDSLDTRSSPWTISHVCRRWRSMVESAPELWSSTSLVIDDIRSADSNFRDIFLFGIRVKRSQSHPLTVSLRSASDVSQHPILALLPIYASALKNLRLHVPIISLGAFSRCRGLLDCLDHLILESNEVGVPAGWTNSTFGYAPKLRTFTAPIHNLPRGVEIPWSQLSHCGLQTDDEQDLSLLKRLDNVKSADIRSSGTLLRVPQGRRPIHLPRLTSLALTSQNPMDTTSPDIRVIFSSLYLPNLVDLHITYSAVPVFPHIDIPNLITRLELTRLSSTSKINDKYTFPGLQTLLNTIPNLRCLVLNSARALSSDDISLLRGIPLPSHVPLPHLRVLDLCGCKLKFDHWNIVEMVKTRRKGNDTDCDQLETLYLAFPLKLYGPAKDIWQNLLDEGLNVVYGAHNVVS</sequence>
<dbReference type="Proteomes" id="UP000219338">
    <property type="component" value="Unassembled WGS sequence"/>
</dbReference>
<dbReference type="OrthoDB" id="3248197at2759"/>
<dbReference type="InterPro" id="IPR032675">
    <property type="entry name" value="LRR_dom_sf"/>
</dbReference>
<gene>
    <name evidence="1" type="ORF">ARMOST_20526</name>
</gene>
<dbReference type="STRING" id="47428.A0A284S7K7"/>
<proteinExistence type="predicted"/>
<dbReference type="OMA" id="HWNIVEM"/>
<protein>
    <submittedName>
        <fullName evidence="1">Uncharacterized protein</fullName>
    </submittedName>
</protein>
<organism evidence="1 2">
    <name type="scientific">Armillaria ostoyae</name>
    <name type="common">Armillaria root rot fungus</name>
    <dbReference type="NCBI Taxonomy" id="47428"/>
    <lineage>
        <taxon>Eukaryota</taxon>
        <taxon>Fungi</taxon>
        <taxon>Dikarya</taxon>
        <taxon>Basidiomycota</taxon>
        <taxon>Agaricomycotina</taxon>
        <taxon>Agaricomycetes</taxon>
        <taxon>Agaricomycetidae</taxon>
        <taxon>Agaricales</taxon>
        <taxon>Marasmiineae</taxon>
        <taxon>Physalacriaceae</taxon>
        <taxon>Armillaria</taxon>
    </lineage>
</organism>
<dbReference type="SUPFAM" id="SSF52047">
    <property type="entry name" value="RNI-like"/>
    <property type="match status" value="1"/>
</dbReference>
<keyword evidence="2" id="KW-1185">Reference proteome</keyword>
<dbReference type="AlphaFoldDB" id="A0A284S7K7"/>
<reference evidence="2" key="1">
    <citation type="journal article" date="2017" name="Nat. Ecol. Evol.">
        <title>Genome expansion and lineage-specific genetic innovations in the forest pathogenic fungi Armillaria.</title>
        <authorList>
            <person name="Sipos G."/>
            <person name="Prasanna A.N."/>
            <person name="Walter M.C."/>
            <person name="O'Connor E."/>
            <person name="Balint B."/>
            <person name="Krizsan K."/>
            <person name="Kiss B."/>
            <person name="Hess J."/>
            <person name="Varga T."/>
            <person name="Slot J."/>
            <person name="Riley R."/>
            <person name="Boka B."/>
            <person name="Rigling D."/>
            <person name="Barry K."/>
            <person name="Lee J."/>
            <person name="Mihaltcheva S."/>
            <person name="LaButti K."/>
            <person name="Lipzen A."/>
            <person name="Waldron R."/>
            <person name="Moloney N.M."/>
            <person name="Sperisen C."/>
            <person name="Kredics L."/>
            <person name="Vagvoelgyi C."/>
            <person name="Patrignani A."/>
            <person name="Fitzpatrick D."/>
            <person name="Nagy I."/>
            <person name="Doyle S."/>
            <person name="Anderson J.B."/>
            <person name="Grigoriev I.V."/>
            <person name="Gueldener U."/>
            <person name="Muensterkoetter M."/>
            <person name="Nagy L.G."/>
        </authorList>
    </citation>
    <scope>NUCLEOTIDE SEQUENCE [LARGE SCALE GENOMIC DNA]</scope>
    <source>
        <strain evidence="2">C18/9</strain>
    </source>
</reference>